<feature type="domain" description="BSD" evidence="2">
    <location>
        <begin position="101"/>
        <end position="161"/>
    </location>
</feature>
<name>A0A1I0W6A0_SELRU</name>
<evidence type="ECO:0000313" key="4">
    <source>
        <dbReference type="Proteomes" id="UP000183843"/>
    </source>
</evidence>
<dbReference type="CDD" id="cd16341">
    <property type="entry name" value="FdhE"/>
    <property type="match status" value="1"/>
</dbReference>
<dbReference type="PANTHER" id="PTHR37689">
    <property type="entry name" value="PROTEIN FDHE"/>
    <property type="match status" value="1"/>
</dbReference>
<protein>
    <submittedName>
        <fullName evidence="3">Tat proofreading chaperone FdhE</fullName>
    </submittedName>
</protein>
<dbReference type="GO" id="GO:0008199">
    <property type="term" value="F:ferric iron binding"/>
    <property type="evidence" value="ECO:0007669"/>
    <property type="project" value="TreeGrafter"/>
</dbReference>
<dbReference type="InterPro" id="IPR006452">
    <property type="entry name" value="Formate_DH_accessory"/>
</dbReference>
<dbReference type="PROSITE" id="PS50858">
    <property type="entry name" value="BSD"/>
    <property type="match status" value="1"/>
</dbReference>
<reference evidence="3 4" key="1">
    <citation type="submission" date="2016-10" db="EMBL/GenBank/DDBJ databases">
        <authorList>
            <person name="de Groot N.N."/>
        </authorList>
    </citation>
    <scope>NUCLEOTIDE SEQUENCE [LARGE SCALE GENOMIC DNA]</scope>
    <source>
        <strain evidence="3 4">L14</strain>
    </source>
</reference>
<dbReference type="SUPFAM" id="SSF144020">
    <property type="entry name" value="FdhE-like"/>
    <property type="match status" value="1"/>
</dbReference>
<dbReference type="EMBL" id="FOJX01000002">
    <property type="protein sequence ID" value="SFA83553.1"/>
    <property type="molecule type" value="Genomic_DNA"/>
</dbReference>
<dbReference type="PANTHER" id="PTHR37689:SF1">
    <property type="entry name" value="PROTEIN FDHE"/>
    <property type="match status" value="1"/>
</dbReference>
<organism evidence="3 4">
    <name type="scientific">Selenomonas ruminantium</name>
    <dbReference type="NCBI Taxonomy" id="971"/>
    <lineage>
        <taxon>Bacteria</taxon>
        <taxon>Bacillati</taxon>
        <taxon>Bacillota</taxon>
        <taxon>Negativicutes</taxon>
        <taxon>Selenomonadales</taxon>
        <taxon>Selenomonadaceae</taxon>
        <taxon>Selenomonas</taxon>
    </lineage>
</organism>
<evidence type="ECO:0000313" key="3">
    <source>
        <dbReference type="EMBL" id="SFA83553.1"/>
    </source>
</evidence>
<dbReference type="AlphaFoldDB" id="A0A1I0W6A0"/>
<dbReference type="InterPro" id="IPR024064">
    <property type="entry name" value="FdhE-like_sf"/>
</dbReference>
<dbReference type="Pfam" id="PF24859">
    <property type="entry name" value="FdhE_central"/>
    <property type="match status" value="1"/>
</dbReference>
<keyword evidence="1" id="KW-0963">Cytoplasm</keyword>
<dbReference type="InterPro" id="IPR056797">
    <property type="entry name" value="FdhE_central"/>
</dbReference>
<dbReference type="GO" id="GO:0005829">
    <property type="term" value="C:cytosol"/>
    <property type="evidence" value="ECO:0007669"/>
    <property type="project" value="TreeGrafter"/>
</dbReference>
<dbReference type="Pfam" id="PF24860">
    <property type="entry name" value="FdhE_C"/>
    <property type="match status" value="1"/>
</dbReference>
<evidence type="ECO:0000256" key="1">
    <source>
        <dbReference type="ARBA" id="ARBA00022490"/>
    </source>
</evidence>
<dbReference type="RefSeq" id="WP_074813386.1">
    <property type="nucleotide sequence ID" value="NZ_FOJX01000002.1"/>
</dbReference>
<sequence>MNVTDKKMQAYLEAHPFLQETAELQLAMSAAIQKSVGPMEFPEDNEVKKLTQDGVPLLQSKDLQDRVVAALQPQISAVLAELLPIACPQPMQEALQVWAEWTEKQSMDKQAELIGLLLRQEDEKLTALMQAEQLPEQLVRTVLWQLVEALVPARLKAYDFWQDAGWAKNYCPICGRQPVLAHLRKEKEGRARFLLCDGCHAEWPFARVGCVYCGNEDLTQMHILEPEGQTAMRMDVCGKCQSYIKTYNEEGTESVYLQDWATIHLDLLAEEKGLRKNGSRLLAN</sequence>
<gene>
    <name evidence="3" type="ORF">SAMN05216587_102145</name>
</gene>
<dbReference type="Gene3D" id="3.90.1670.10">
    <property type="entry name" value="FdhE-like domain"/>
    <property type="match status" value="1"/>
</dbReference>
<dbReference type="InterPro" id="IPR005607">
    <property type="entry name" value="BSD_dom"/>
</dbReference>
<dbReference type="Proteomes" id="UP000183843">
    <property type="component" value="Unassembled WGS sequence"/>
</dbReference>
<dbReference type="InterPro" id="IPR056796">
    <property type="entry name" value="FdhE_C"/>
</dbReference>
<evidence type="ECO:0000259" key="2">
    <source>
        <dbReference type="PROSITE" id="PS50858"/>
    </source>
</evidence>
<accession>A0A1I0W6A0</accession>
<proteinExistence type="predicted"/>
<dbReference type="GO" id="GO:0051604">
    <property type="term" value="P:protein maturation"/>
    <property type="evidence" value="ECO:0007669"/>
    <property type="project" value="TreeGrafter"/>
</dbReference>